<organism evidence="1 2">
    <name type="scientific">Sclerotinia sclerotiorum (strain ATCC 18683 / 1980 / Ss-1)</name>
    <name type="common">White mold</name>
    <name type="synonym">Whetzelinia sclerotiorum</name>
    <dbReference type="NCBI Taxonomy" id="665079"/>
    <lineage>
        <taxon>Eukaryota</taxon>
        <taxon>Fungi</taxon>
        <taxon>Dikarya</taxon>
        <taxon>Ascomycota</taxon>
        <taxon>Pezizomycotina</taxon>
        <taxon>Leotiomycetes</taxon>
        <taxon>Helotiales</taxon>
        <taxon>Sclerotiniaceae</taxon>
        <taxon>Sclerotinia</taxon>
    </lineage>
</organism>
<proteinExistence type="predicted"/>
<dbReference type="EMBL" id="CH476636">
    <property type="protein sequence ID" value="EDN94869.1"/>
    <property type="molecule type" value="Genomic_DNA"/>
</dbReference>
<accession>A7EZH7</accession>
<dbReference type="RefSeq" id="XP_001588297.1">
    <property type="nucleotide sequence ID" value="XM_001588247.1"/>
</dbReference>
<gene>
    <name evidence="1" type="ORF">SS1G_10744</name>
</gene>
<dbReference type="KEGG" id="ssl:SS1G_10744"/>
<evidence type="ECO:0000313" key="2">
    <source>
        <dbReference type="Proteomes" id="UP000001312"/>
    </source>
</evidence>
<keyword evidence="2" id="KW-1185">Reference proteome</keyword>
<dbReference type="Proteomes" id="UP000001312">
    <property type="component" value="Unassembled WGS sequence"/>
</dbReference>
<dbReference type="InParanoid" id="A7EZH7"/>
<name>A7EZH7_SCLS1</name>
<protein>
    <submittedName>
        <fullName evidence="1">Uncharacterized protein</fullName>
    </submittedName>
</protein>
<sequence length="76" mass="8929">MVQIILSMLNRERGRNEPLDPQPRAGLDLEVTFYFIYPFTFFSPEGVVVTTRAPSSLNLPFLLERSKERKKERKEE</sequence>
<reference evidence="2" key="1">
    <citation type="journal article" date="2011" name="PLoS Genet.">
        <title>Genomic analysis of the necrotrophic fungal pathogens Sclerotinia sclerotiorum and Botrytis cinerea.</title>
        <authorList>
            <person name="Amselem J."/>
            <person name="Cuomo C.A."/>
            <person name="van Kan J.A."/>
            <person name="Viaud M."/>
            <person name="Benito E.P."/>
            <person name="Couloux A."/>
            <person name="Coutinho P.M."/>
            <person name="de Vries R.P."/>
            <person name="Dyer P.S."/>
            <person name="Fillinger S."/>
            <person name="Fournier E."/>
            <person name="Gout L."/>
            <person name="Hahn M."/>
            <person name="Kohn L."/>
            <person name="Lapalu N."/>
            <person name="Plummer K.M."/>
            <person name="Pradier J.M."/>
            <person name="Quevillon E."/>
            <person name="Sharon A."/>
            <person name="Simon A."/>
            <person name="ten Have A."/>
            <person name="Tudzynski B."/>
            <person name="Tudzynski P."/>
            <person name="Wincker P."/>
            <person name="Andrew M."/>
            <person name="Anthouard V."/>
            <person name="Beever R.E."/>
            <person name="Beffa R."/>
            <person name="Benoit I."/>
            <person name="Bouzid O."/>
            <person name="Brault B."/>
            <person name="Chen Z."/>
            <person name="Choquer M."/>
            <person name="Collemare J."/>
            <person name="Cotton P."/>
            <person name="Danchin E.G."/>
            <person name="Da Silva C."/>
            <person name="Gautier A."/>
            <person name="Giraud C."/>
            <person name="Giraud T."/>
            <person name="Gonzalez C."/>
            <person name="Grossetete S."/>
            <person name="Guldener U."/>
            <person name="Henrissat B."/>
            <person name="Howlett B.J."/>
            <person name="Kodira C."/>
            <person name="Kretschmer M."/>
            <person name="Lappartient A."/>
            <person name="Leroch M."/>
            <person name="Levis C."/>
            <person name="Mauceli E."/>
            <person name="Neuveglise C."/>
            <person name="Oeser B."/>
            <person name="Pearson M."/>
            <person name="Poulain J."/>
            <person name="Poussereau N."/>
            <person name="Quesneville H."/>
            <person name="Rascle C."/>
            <person name="Schumacher J."/>
            <person name="Segurens B."/>
            <person name="Sexton A."/>
            <person name="Silva E."/>
            <person name="Sirven C."/>
            <person name="Soanes D.M."/>
            <person name="Talbot N.J."/>
            <person name="Templeton M."/>
            <person name="Yandava C."/>
            <person name="Yarden O."/>
            <person name="Zeng Q."/>
            <person name="Rollins J.A."/>
            <person name="Lebrun M.H."/>
            <person name="Dickman M."/>
        </authorList>
    </citation>
    <scope>NUCLEOTIDE SEQUENCE [LARGE SCALE GENOMIC DNA]</scope>
    <source>
        <strain evidence="2">ATCC 18683 / 1980 / Ss-1</strain>
    </source>
</reference>
<evidence type="ECO:0000313" key="1">
    <source>
        <dbReference type="EMBL" id="EDN94869.1"/>
    </source>
</evidence>
<dbReference type="GeneID" id="5484611"/>
<dbReference type="AlphaFoldDB" id="A7EZH7"/>